<feature type="compositionally biased region" description="Polar residues" evidence="1">
    <location>
        <begin position="56"/>
        <end position="65"/>
    </location>
</feature>
<name>A0A8J6AT79_9EUKA</name>
<keyword evidence="3" id="KW-1185">Reference proteome</keyword>
<dbReference type="PANTHER" id="PTHR37028:SF9">
    <property type="entry name" value="NUCLEAR PROTEIN MDM1"/>
    <property type="match status" value="1"/>
</dbReference>
<reference evidence="2" key="1">
    <citation type="submission" date="2021-05" db="EMBL/GenBank/DDBJ databases">
        <title>A free-living protist that lacks canonical eukaryotic 1 DNA replication and segregation systems.</title>
        <authorList>
            <person name="Salas-Leiva D.E."/>
            <person name="Tromer E.C."/>
            <person name="Curtis B.A."/>
            <person name="Jerlstrom-Hultqvist J."/>
            <person name="Kolisko M."/>
            <person name="Yi Z."/>
            <person name="Salas-Leiva J.S."/>
            <person name="Gallot-Lavallee L."/>
            <person name="Kops G.J.P.L."/>
            <person name="Archibald J.M."/>
            <person name="Simpson A.G.B."/>
            <person name="Roger A.J."/>
        </authorList>
    </citation>
    <scope>NUCLEOTIDE SEQUENCE</scope>
    <source>
        <strain evidence="2">BICM</strain>
    </source>
</reference>
<evidence type="ECO:0000313" key="3">
    <source>
        <dbReference type="Proteomes" id="UP000717585"/>
    </source>
</evidence>
<sequence length="645" mass="73432">MSELTAIAAAKRLEDRHLQTYTDLREVRNAISNASSVTDLKVDDDSPSPRKKVPQSALQRPSSARSRIPRCASVTKKKVEPPPEPELVPPKITRMAQNLQRSDTHEILYAKAGEYNAHKTILRERKQAQEVDEIRDPVINPASKAMVERSGSFSERLEDSQRHRQLHIAMLKENAVRQAVDEHTLQPAINPASKRLQRSVDQLIEWGMHRADRLEQARAEKEAAAQPQGKPRILKRSAMLAEKKMANAPRKVEDRLYAVAKKKVAEKEDPKPAISIQAAHTMVASDVSNRLYEDAKRLRQRAKEREEQLAQEQTQVHRLVSPRRPRSVAGERIEDILIRSGEERRARLDRKRREEERAESVTPARPRVNSTSEMLFQSTERAHTPLIERLNEPIRHVKQGIVEDVQKIAKQYTFKPETNKLSELLDQRASSNSRRPPSSRVERLMDSREEYERQMEAKRLDKEAQEMSECSFKPKLANRRLVLNGNIFGDRSPSTTLISPLHESKRPEPRDQPYSEPRRASSVFDRQNNWRANADRRVRARRAEAETNTMRECTFSPVLVASPVRRGSTAGRTPSSAGSATSERSPRSPKARPTPSHPARNHIPGSSREDRASVHSLVAPERRVAEDSVSRTLSIVDSILAREEL</sequence>
<dbReference type="PANTHER" id="PTHR37028">
    <property type="entry name" value="UNNAMED PRODUCT-RELATED"/>
    <property type="match status" value="1"/>
</dbReference>
<feature type="compositionally biased region" description="Polar residues" evidence="1">
    <location>
        <begin position="570"/>
        <end position="583"/>
    </location>
</feature>
<accession>A0A8J6AT79</accession>
<feature type="region of interest" description="Disordered" evidence="1">
    <location>
        <begin position="486"/>
        <end position="530"/>
    </location>
</feature>
<organism evidence="2 3">
    <name type="scientific">Carpediemonas membranifera</name>
    <dbReference type="NCBI Taxonomy" id="201153"/>
    <lineage>
        <taxon>Eukaryota</taxon>
        <taxon>Metamonada</taxon>
        <taxon>Carpediemonas-like organisms</taxon>
        <taxon>Carpediemonas</taxon>
    </lineage>
</organism>
<dbReference type="EMBL" id="JAHDYR010000062">
    <property type="protein sequence ID" value="KAG9390885.1"/>
    <property type="molecule type" value="Genomic_DNA"/>
</dbReference>
<evidence type="ECO:0000256" key="1">
    <source>
        <dbReference type="SAM" id="MobiDB-lite"/>
    </source>
</evidence>
<proteinExistence type="predicted"/>
<feature type="region of interest" description="Disordered" evidence="1">
    <location>
        <begin position="345"/>
        <end position="369"/>
    </location>
</feature>
<feature type="compositionally biased region" description="Basic and acidic residues" evidence="1">
    <location>
        <begin position="440"/>
        <end position="449"/>
    </location>
</feature>
<feature type="region of interest" description="Disordered" evidence="1">
    <location>
        <begin position="32"/>
        <end position="67"/>
    </location>
</feature>
<feature type="compositionally biased region" description="Low complexity" evidence="1">
    <location>
        <begin position="428"/>
        <end position="439"/>
    </location>
</feature>
<feature type="region of interest" description="Disordered" evidence="1">
    <location>
        <begin position="563"/>
        <end position="630"/>
    </location>
</feature>
<feature type="compositionally biased region" description="Basic and acidic residues" evidence="1">
    <location>
        <begin position="345"/>
        <end position="359"/>
    </location>
</feature>
<dbReference type="Proteomes" id="UP000717585">
    <property type="component" value="Unassembled WGS sequence"/>
</dbReference>
<protein>
    <submittedName>
        <fullName evidence="2">Uncharacterized protein</fullName>
    </submittedName>
</protein>
<comment type="caution">
    <text evidence="2">The sequence shown here is derived from an EMBL/GenBank/DDBJ whole genome shotgun (WGS) entry which is preliminary data.</text>
</comment>
<gene>
    <name evidence="2" type="ORF">J8273_7150</name>
</gene>
<dbReference type="AlphaFoldDB" id="A0A8J6AT79"/>
<evidence type="ECO:0000313" key="2">
    <source>
        <dbReference type="EMBL" id="KAG9390885.1"/>
    </source>
</evidence>
<feature type="region of interest" description="Disordered" evidence="1">
    <location>
        <begin position="423"/>
        <end position="449"/>
    </location>
</feature>
<feature type="compositionally biased region" description="Basic and acidic residues" evidence="1">
    <location>
        <begin position="620"/>
        <end position="629"/>
    </location>
</feature>
<feature type="compositionally biased region" description="Basic and acidic residues" evidence="1">
    <location>
        <begin position="502"/>
        <end position="519"/>
    </location>
</feature>